<keyword evidence="4" id="KW-0547">Nucleotide-binding</keyword>
<reference evidence="8" key="1">
    <citation type="journal article" date="2019" name="Genome Announc.">
        <title>Draft Genome Sequence of Pseudoalteromonas piscicida Strain 36Y ROTHPW, an Hypersaline Seawater Isolate from the South Coast of Sonora, Mexico.</title>
        <authorList>
            <person name="Sanchez-Diaz R."/>
            <person name="Molina-Garza Z.J."/>
            <person name="Cruz-Suarez L.E."/>
            <person name="Selvin J."/>
            <person name="Kiran G.S."/>
            <person name="Ibarra-Gamez J.C."/>
            <person name="Gomez-Gil B."/>
            <person name="Galaviz-Silva L."/>
        </authorList>
    </citation>
    <scope>NUCLEOTIDE SEQUENCE [LARGE SCALE GENOMIC DNA]</scope>
    <source>
        <strain evidence="8">36Y_RITHPW</strain>
    </source>
</reference>
<evidence type="ECO:0000256" key="1">
    <source>
        <dbReference type="ARBA" id="ARBA00005417"/>
    </source>
</evidence>
<name>A0A2A5JKE1_PSEO7</name>
<evidence type="ECO:0000259" key="6">
    <source>
        <dbReference type="PROSITE" id="PS50893"/>
    </source>
</evidence>
<dbReference type="PANTHER" id="PTHR42711:SF5">
    <property type="entry name" value="ABC TRANSPORTER ATP-BINDING PROTEIN NATA"/>
    <property type="match status" value="1"/>
</dbReference>
<comment type="caution">
    <text evidence="7">The sequence shown here is derived from an EMBL/GenBank/DDBJ whole genome shotgun (WGS) entry which is preliminary data.</text>
</comment>
<dbReference type="SMART" id="SM00382">
    <property type="entry name" value="AAA"/>
    <property type="match status" value="1"/>
</dbReference>
<sequence>MSMIIEVNNLVKTYGKKRALDDVSFTLNAGSPIALVGPNGAGKTTLFSTLCGYLNADSGNVSILGHKPGSEGLFGRLAALPQDAQLDPRFSVSNQLRLYGQLQGLDTKTAERETHRVLELVDLKDCYDSKPHELSHGMRKRICIAQTLLSHPEVVLLDEATAGLDPVNAREIRNLVRTLQSDTTFILSSHDLVELDDLCDQVLHLQQGKLTAVDRIAQAELATLTVKLKEAGTSHHIEQLKTLQGVEGVSVNASGALLIEYRSGQQVDIDVLQLCRAQGWHYKSLVNGKTLEDELFG</sequence>
<keyword evidence="8" id="KW-1185">Reference proteome</keyword>
<comment type="similarity">
    <text evidence="1">Belongs to the ABC transporter superfamily.</text>
</comment>
<dbReference type="InterPro" id="IPR017871">
    <property type="entry name" value="ABC_transporter-like_CS"/>
</dbReference>
<evidence type="ECO:0000313" key="8">
    <source>
        <dbReference type="Proteomes" id="UP000228621"/>
    </source>
</evidence>
<dbReference type="InterPro" id="IPR003593">
    <property type="entry name" value="AAA+_ATPase"/>
</dbReference>
<accession>A0A2A5JKE1</accession>
<dbReference type="RefSeq" id="WP_099643861.1">
    <property type="nucleotide sequence ID" value="NZ_NKHF01000101.1"/>
</dbReference>
<dbReference type="AlphaFoldDB" id="A0A2A5JKE1"/>
<dbReference type="InterPro" id="IPR027417">
    <property type="entry name" value="P-loop_NTPase"/>
</dbReference>
<dbReference type="Pfam" id="PF00005">
    <property type="entry name" value="ABC_tran"/>
    <property type="match status" value="1"/>
</dbReference>
<dbReference type="PANTHER" id="PTHR42711">
    <property type="entry name" value="ABC TRANSPORTER ATP-BINDING PROTEIN"/>
    <property type="match status" value="1"/>
</dbReference>
<feature type="domain" description="ABC transporter" evidence="6">
    <location>
        <begin position="5"/>
        <end position="232"/>
    </location>
</feature>
<dbReference type="InterPro" id="IPR050763">
    <property type="entry name" value="ABC_transporter_ATP-binding"/>
</dbReference>
<dbReference type="PROSITE" id="PS50893">
    <property type="entry name" value="ABC_TRANSPORTER_2"/>
    <property type="match status" value="1"/>
</dbReference>
<dbReference type="InterPro" id="IPR003439">
    <property type="entry name" value="ABC_transporter-like_ATP-bd"/>
</dbReference>
<dbReference type="Proteomes" id="UP000228621">
    <property type="component" value="Unassembled WGS sequence"/>
</dbReference>
<keyword evidence="3" id="KW-0536">Nodulation</keyword>
<evidence type="ECO:0000256" key="2">
    <source>
        <dbReference type="ARBA" id="ARBA00022448"/>
    </source>
</evidence>
<keyword evidence="5" id="KW-0067">ATP-binding</keyword>
<dbReference type="PROSITE" id="PS00211">
    <property type="entry name" value="ABC_TRANSPORTER_1"/>
    <property type="match status" value="1"/>
</dbReference>
<dbReference type="EMBL" id="NKHF01000101">
    <property type="protein sequence ID" value="PCK29904.1"/>
    <property type="molecule type" value="Genomic_DNA"/>
</dbReference>
<keyword evidence="2" id="KW-0813">Transport</keyword>
<proteinExistence type="inferred from homology"/>
<protein>
    <submittedName>
        <fullName evidence="7">ABC transporter</fullName>
    </submittedName>
</protein>
<gene>
    <name evidence="7" type="ORF">CEX98_20500</name>
</gene>
<evidence type="ECO:0000313" key="7">
    <source>
        <dbReference type="EMBL" id="PCK29904.1"/>
    </source>
</evidence>
<dbReference type="CDD" id="cd03230">
    <property type="entry name" value="ABC_DR_subfamily_A"/>
    <property type="match status" value="1"/>
</dbReference>
<evidence type="ECO:0000256" key="3">
    <source>
        <dbReference type="ARBA" id="ARBA00022458"/>
    </source>
</evidence>
<dbReference type="Gene3D" id="3.40.50.300">
    <property type="entry name" value="P-loop containing nucleotide triphosphate hydrolases"/>
    <property type="match status" value="1"/>
</dbReference>
<organism evidence="7 8">
    <name type="scientific">Pseudoalteromonas piscicida</name>
    <dbReference type="NCBI Taxonomy" id="43662"/>
    <lineage>
        <taxon>Bacteria</taxon>
        <taxon>Pseudomonadati</taxon>
        <taxon>Pseudomonadota</taxon>
        <taxon>Gammaproteobacteria</taxon>
        <taxon>Alteromonadales</taxon>
        <taxon>Pseudoalteromonadaceae</taxon>
        <taxon>Pseudoalteromonas</taxon>
    </lineage>
</organism>
<dbReference type="GO" id="GO:0016887">
    <property type="term" value="F:ATP hydrolysis activity"/>
    <property type="evidence" value="ECO:0007669"/>
    <property type="project" value="InterPro"/>
</dbReference>
<dbReference type="OrthoDB" id="9781337at2"/>
<evidence type="ECO:0000256" key="5">
    <source>
        <dbReference type="ARBA" id="ARBA00022840"/>
    </source>
</evidence>
<evidence type="ECO:0000256" key="4">
    <source>
        <dbReference type="ARBA" id="ARBA00022741"/>
    </source>
</evidence>
<dbReference type="SUPFAM" id="SSF52540">
    <property type="entry name" value="P-loop containing nucleoside triphosphate hydrolases"/>
    <property type="match status" value="1"/>
</dbReference>
<dbReference type="GO" id="GO:0005524">
    <property type="term" value="F:ATP binding"/>
    <property type="evidence" value="ECO:0007669"/>
    <property type="project" value="UniProtKB-KW"/>
</dbReference>